<protein>
    <recommendedName>
        <fullName evidence="3">Lipoprotein</fullName>
    </recommendedName>
</protein>
<gene>
    <name evidence="1" type="ORF">BCY91_06065</name>
</gene>
<dbReference type="EMBL" id="MBTA01000025">
    <property type="protein sequence ID" value="RKD15088.1"/>
    <property type="molecule type" value="Genomic_DNA"/>
</dbReference>
<evidence type="ECO:0000313" key="2">
    <source>
        <dbReference type="Proteomes" id="UP000283433"/>
    </source>
</evidence>
<dbReference type="OrthoDB" id="646079at2"/>
<dbReference type="Proteomes" id="UP000283433">
    <property type="component" value="Unassembled WGS sequence"/>
</dbReference>
<evidence type="ECO:0000313" key="1">
    <source>
        <dbReference type="EMBL" id="RKD15088.1"/>
    </source>
</evidence>
<proteinExistence type="predicted"/>
<sequence length="249" mass="27763">MKSQIIVLLVFIIGISACKKDNNATVTEEENKAMLLRSGSGAIMPDNPNNAYDSIGYWHNEIVAYVQEYKQPNNAPDVEASTQRVLRFCRENQRPEPPASLFITVEQTVRQSNESIEKLIANCPYEEPVKATLDSLVQLIKRLSDNDSPYPVIKSAIIDYERRIMQNDLLTPEGRGIALKTASVARYSIYYWINTLPPPVPVAAFKFKNIVKWIAAVTSDIGGAIVSGSVEYAADCSTYAYDLVTYSMP</sequence>
<organism evidence="1 2">
    <name type="scientific">Pelobium manganitolerans</name>
    <dbReference type="NCBI Taxonomy" id="1842495"/>
    <lineage>
        <taxon>Bacteria</taxon>
        <taxon>Pseudomonadati</taxon>
        <taxon>Bacteroidota</taxon>
        <taxon>Sphingobacteriia</taxon>
        <taxon>Sphingobacteriales</taxon>
        <taxon>Sphingobacteriaceae</taxon>
        <taxon>Pelobium</taxon>
    </lineage>
</organism>
<accession>A0A419S4Q8</accession>
<dbReference type="AlphaFoldDB" id="A0A419S4Q8"/>
<keyword evidence="2" id="KW-1185">Reference proteome</keyword>
<name>A0A419S4Q8_9SPHI</name>
<evidence type="ECO:0008006" key="3">
    <source>
        <dbReference type="Google" id="ProtNLM"/>
    </source>
</evidence>
<dbReference type="RefSeq" id="WP_120181956.1">
    <property type="nucleotide sequence ID" value="NZ_MBTA01000025.1"/>
</dbReference>
<dbReference type="PROSITE" id="PS51257">
    <property type="entry name" value="PROKAR_LIPOPROTEIN"/>
    <property type="match status" value="1"/>
</dbReference>
<reference evidence="1 2" key="1">
    <citation type="submission" date="2016-07" db="EMBL/GenBank/DDBJ databases">
        <title>Genome of Pelobium manganitolerans.</title>
        <authorList>
            <person name="Wu S."/>
            <person name="Wang G."/>
        </authorList>
    </citation>
    <scope>NUCLEOTIDE SEQUENCE [LARGE SCALE GENOMIC DNA]</scope>
    <source>
        <strain evidence="1 2">YS-25</strain>
    </source>
</reference>
<comment type="caution">
    <text evidence="1">The sequence shown here is derived from an EMBL/GenBank/DDBJ whole genome shotgun (WGS) entry which is preliminary data.</text>
</comment>